<evidence type="ECO:0000313" key="3">
    <source>
        <dbReference type="EMBL" id="KFB75285.1"/>
    </source>
</evidence>
<feature type="transmembrane region" description="Helical" evidence="1">
    <location>
        <begin position="337"/>
        <end position="362"/>
    </location>
</feature>
<proteinExistence type="predicted"/>
<dbReference type="AlphaFoldDB" id="A0A080M479"/>
<dbReference type="Pfam" id="PF12158">
    <property type="entry name" value="DUF3592"/>
    <property type="match status" value="1"/>
</dbReference>
<keyword evidence="1" id="KW-1133">Transmembrane helix</keyword>
<reference evidence="3" key="1">
    <citation type="submission" date="2014-02" db="EMBL/GenBank/DDBJ databases">
        <title>Expanding our view of genomic diversity in Candidatus Accumulibacter clades.</title>
        <authorList>
            <person name="Skennerton C.T."/>
            <person name="Barr J.J."/>
            <person name="Slater F.R."/>
            <person name="Bond P.L."/>
            <person name="Tyson G.W."/>
        </authorList>
    </citation>
    <scope>NUCLEOTIDE SEQUENCE [LARGE SCALE GENOMIC DNA]</scope>
</reference>
<keyword evidence="4" id="KW-1185">Reference proteome</keyword>
<accession>A0A080M479</accession>
<comment type="caution">
    <text evidence="3">The sequence shown here is derived from an EMBL/GenBank/DDBJ whole genome shotgun (WGS) entry which is preliminary data.</text>
</comment>
<feature type="transmembrane region" description="Helical" evidence="1">
    <location>
        <begin position="57"/>
        <end position="78"/>
    </location>
</feature>
<keyword evidence="1" id="KW-0472">Membrane</keyword>
<feature type="transmembrane region" description="Helical" evidence="1">
    <location>
        <begin position="27"/>
        <end position="45"/>
    </location>
</feature>
<organism evidence="3 4">
    <name type="scientific">Candidatus Accumulibacter cognatus</name>
    <dbReference type="NCBI Taxonomy" id="2954383"/>
    <lineage>
        <taxon>Bacteria</taxon>
        <taxon>Pseudomonadati</taxon>
        <taxon>Pseudomonadota</taxon>
        <taxon>Betaproteobacteria</taxon>
        <taxon>Candidatus Accumulibacter</taxon>
    </lineage>
</organism>
<protein>
    <recommendedName>
        <fullName evidence="2">DUF3592 domain-containing protein</fullName>
    </recommendedName>
</protein>
<feature type="transmembrane region" description="Helical" evidence="1">
    <location>
        <begin position="188"/>
        <end position="210"/>
    </location>
</feature>
<keyword evidence="1" id="KW-0812">Transmembrane</keyword>
<evidence type="ECO:0000256" key="1">
    <source>
        <dbReference type="SAM" id="Phobius"/>
    </source>
</evidence>
<evidence type="ECO:0000259" key="2">
    <source>
        <dbReference type="Pfam" id="PF12158"/>
    </source>
</evidence>
<gene>
    <name evidence="3" type="ORF">AW06_003657</name>
</gene>
<name>A0A080M479_9PROT</name>
<sequence length="376" mass="41184">MADSSSTLPIHPLLQPPSAHWRAVVRLYRAVTLGGLLLAMLPLALDGPQPVAGPAGFISLLVIAALLLQAPLLVINVFRRRLLRQVSAVIATVPGHPVQLRTETTARELVVRLTEHRDDESRESIRIRCDQVVGDTVPPINTTVAAMQHRVDPETSATPGPARFAIVWDRGVLWGQAPDAARDRRNMWLGVAVVVLVLESILAVTAAAYWNDYRTLSAEWQRAEATRAWPVTEGWLSSSRLDETRVSVGRGWRPAWQAEIHYRYRVADIVHGGNVIRQGMRPNRDKAAVEQWLEAYSMQRQEGGTVAVYYDPQAPGNAVLETGADPALATLLGDALAGVWICVILGLLVLTGLPLGVLWLTLRASSRGQPRSATHE</sequence>
<dbReference type="EMBL" id="JDST02000096">
    <property type="protein sequence ID" value="KFB75285.1"/>
    <property type="molecule type" value="Genomic_DNA"/>
</dbReference>
<dbReference type="STRING" id="1453999.AW06_003657"/>
<evidence type="ECO:0000313" key="4">
    <source>
        <dbReference type="Proteomes" id="UP000021315"/>
    </source>
</evidence>
<dbReference type="Proteomes" id="UP000021315">
    <property type="component" value="Unassembled WGS sequence"/>
</dbReference>
<feature type="domain" description="DUF3592" evidence="2">
    <location>
        <begin position="233"/>
        <end position="324"/>
    </location>
</feature>
<dbReference type="InterPro" id="IPR021994">
    <property type="entry name" value="DUF3592"/>
</dbReference>